<dbReference type="SMART" id="SM00448">
    <property type="entry name" value="REC"/>
    <property type="match status" value="1"/>
</dbReference>
<dbReference type="RefSeq" id="WP_132973114.1">
    <property type="nucleotide sequence ID" value="NZ_SMFX01000001.1"/>
</dbReference>
<accession>A0A4R1HBW5</accession>
<dbReference type="PANTHER" id="PTHR48111">
    <property type="entry name" value="REGULATOR OF RPOS"/>
    <property type="match status" value="1"/>
</dbReference>
<dbReference type="InterPro" id="IPR036388">
    <property type="entry name" value="WH-like_DNA-bd_sf"/>
</dbReference>
<dbReference type="Pfam" id="PF00486">
    <property type="entry name" value="Trans_reg_C"/>
    <property type="match status" value="1"/>
</dbReference>
<dbReference type="CDD" id="cd00383">
    <property type="entry name" value="trans_reg_C"/>
    <property type="match status" value="1"/>
</dbReference>
<dbReference type="InterPro" id="IPR039420">
    <property type="entry name" value="WalR-like"/>
</dbReference>
<dbReference type="InterPro" id="IPR001789">
    <property type="entry name" value="Sig_transdc_resp-reg_receiver"/>
</dbReference>
<evidence type="ECO:0000256" key="6">
    <source>
        <dbReference type="ARBA" id="ARBA00023163"/>
    </source>
</evidence>
<dbReference type="FunFam" id="1.10.10.10:FF:000018">
    <property type="entry name" value="DNA-binding response regulator ResD"/>
    <property type="match status" value="1"/>
</dbReference>
<dbReference type="PANTHER" id="PTHR48111:SF1">
    <property type="entry name" value="TWO-COMPONENT RESPONSE REGULATOR ORR33"/>
    <property type="match status" value="1"/>
</dbReference>
<evidence type="ECO:0000259" key="10">
    <source>
        <dbReference type="PROSITE" id="PS50110"/>
    </source>
</evidence>
<dbReference type="GO" id="GO:0005829">
    <property type="term" value="C:cytosol"/>
    <property type="evidence" value="ECO:0007669"/>
    <property type="project" value="TreeGrafter"/>
</dbReference>
<dbReference type="Proteomes" id="UP000295707">
    <property type="component" value="Unassembled WGS sequence"/>
</dbReference>
<evidence type="ECO:0000313" key="13">
    <source>
        <dbReference type="Proteomes" id="UP000295707"/>
    </source>
</evidence>
<dbReference type="GO" id="GO:0006355">
    <property type="term" value="P:regulation of DNA-templated transcription"/>
    <property type="evidence" value="ECO:0007669"/>
    <property type="project" value="InterPro"/>
</dbReference>
<dbReference type="InterPro" id="IPR001867">
    <property type="entry name" value="OmpR/PhoB-type_DNA-bd"/>
</dbReference>
<dbReference type="GO" id="GO:0000156">
    <property type="term" value="F:phosphorelay response regulator activity"/>
    <property type="evidence" value="ECO:0007669"/>
    <property type="project" value="TreeGrafter"/>
</dbReference>
<evidence type="ECO:0000256" key="3">
    <source>
        <dbReference type="ARBA" id="ARBA00023012"/>
    </source>
</evidence>
<evidence type="ECO:0000256" key="2">
    <source>
        <dbReference type="ARBA" id="ARBA00022553"/>
    </source>
</evidence>
<keyword evidence="3" id="KW-0902">Two-component regulatory system</keyword>
<keyword evidence="4" id="KW-0805">Transcription regulation</keyword>
<dbReference type="PROSITE" id="PS50110">
    <property type="entry name" value="RESPONSE_REGULATORY"/>
    <property type="match status" value="1"/>
</dbReference>
<name>A0A4R1HBW5_9GAMM</name>
<evidence type="ECO:0000256" key="9">
    <source>
        <dbReference type="PROSITE-ProRule" id="PRU01091"/>
    </source>
</evidence>
<evidence type="ECO:0000256" key="7">
    <source>
        <dbReference type="ARBA" id="ARBA00024735"/>
    </source>
</evidence>
<comment type="function">
    <text evidence="7">This protein is a positive regulator for the phosphate regulon. Transcription of this operon is positively regulated by PhoB and PhoR when phosphate is limited.</text>
</comment>
<feature type="modified residue" description="4-aspartylphosphate" evidence="8">
    <location>
        <position position="53"/>
    </location>
</feature>
<dbReference type="OrthoDB" id="9802426at2"/>
<keyword evidence="13" id="KW-1185">Reference proteome</keyword>
<dbReference type="GO" id="GO:0032993">
    <property type="term" value="C:protein-DNA complex"/>
    <property type="evidence" value="ECO:0007669"/>
    <property type="project" value="TreeGrafter"/>
</dbReference>
<feature type="DNA-binding region" description="OmpR/PhoB-type" evidence="9">
    <location>
        <begin position="132"/>
        <end position="231"/>
    </location>
</feature>
<feature type="domain" description="OmpR/PhoB-type" evidence="11">
    <location>
        <begin position="132"/>
        <end position="231"/>
    </location>
</feature>
<evidence type="ECO:0000256" key="8">
    <source>
        <dbReference type="PROSITE-ProRule" id="PRU00169"/>
    </source>
</evidence>
<keyword evidence="6" id="KW-0804">Transcription</keyword>
<dbReference type="Gene3D" id="1.10.10.10">
    <property type="entry name" value="Winged helix-like DNA-binding domain superfamily/Winged helix DNA-binding domain"/>
    <property type="match status" value="1"/>
</dbReference>
<dbReference type="SUPFAM" id="SSF46894">
    <property type="entry name" value="C-terminal effector domain of the bipartite response regulators"/>
    <property type="match status" value="1"/>
</dbReference>
<dbReference type="PROSITE" id="PS51755">
    <property type="entry name" value="OMPR_PHOB"/>
    <property type="match status" value="1"/>
</dbReference>
<dbReference type="EMBL" id="SMFX01000001">
    <property type="protein sequence ID" value="TCK18908.1"/>
    <property type="molecule type" value="Genomic_DNA"/>
</dbReference>
<evidence type="ECO:0000256" key="5">
    <source>
        <dbReference type="ARBA" id="ARBA00023125"/>
    </source>
</evidence>
<dbReference type="SMART" id="SM00862">
    <property type="entry name" value="Trans_reg_C"/>
    <property type="match status" value="1"/>
</dbReference>
<feature type="domain" description="Response regulatory" evidence="10">
    <location>
        <begin position="4"/>
        <end position="118"/>
    </location>
</feature>
<dbReference type="CDD" id="cd17574">
    <property type="entry name" value="REC_OmpR"/>
    <property type="match status" value="1"/>
</dbReference>
<keyword evidence="2 8" id="KW-0597">Phosphoprotein</keyword>
<evidence type="ECO:0000259" key="11">
    <source>
        <dbReference type="PROSITE" id="PS51755"/>
    </source>
</evidence>
<dbReference type="Pfam" id="PF00072">
    <property type="entry name" value="Response_reg"/>
    <property type="match status" value="1"/>
</dbReference>
<protein>
    <recommendedName>
        <fullName evidence="1">Phosphate regulon transcriptional regulatory protein PhoB</fullName>
    </recommendedName>
</protein>
<gene>
    <name evidence="12" type="ORF">DFR30_2196</name>
</gene>
<keyword evidence="5 9" id="KW-0238">DNA-binding</keyword>
<dbReference type="FunFam" id="3.40.50.2300:FF:000001">
    <property type="entry name" value="DNA-binding response regulator PhoB"/>
    <property type="match status" value="1"/>
</dbReference>
<dbReference type="GO" id="GO:0000976">
    <property type="term" value="F:transcription cis-regulatory region binding"/>
    <property type="evidence" value="ECO:0007669"/>
    <property type="project" value="TreeGrafter"/>
</dbReference>
<organism evidence="12 13">
    <name type="scientific">Thiogranum longum</name>
    <dbReference type="NCBI Taxonomy" id="1537524"/>
    <lineage>
        <taxon>Bacteria</taxon>
        <taxon>Pseudomonadati</taxon>
        <taxon>Pseudomonadota</taxon>
        <taxon>Gammaproteobacteria</taxon>
        <taxon>Chromatiales</taxon>
        <taxon>Ectothiorhodospiraceae</taxon>
        <taxon>Thiogranum</taxon>
    </lineage>
</organism>
<dbReference type="Gene3D" id="3.40.50.2300">
    <property type="match status" value="1"/>
</dbReference>
<dbReference type="InterPro" id="IPR011006">
    <property type="entry name" value="CheY-like_superfamily"/>
</dbReference>
<dbReference type="AlphaFoldDB" id="A0A4R1HBW5"/>
<reference evidence="12 13" key="1">
    <citation type="submission" date="2019-03" db="EMBL/GenBank/DDBJ databases">
        <title>Genomic Encyclopedia of Type Strains, Phase IV (KMG-IV): sequencing the most valuable type-strain genomes for metagenomic binning, comparative biology and taxonomic classification.</title>
        <authorList>
            <person name="Goeker M."/>
        </authorList>
    </citation>
    <scope>NUCLEOTIDE SEQUENCE [LARGE SCALE GENOMIC DNA]</scope>
    <source>
        <strain evidence="12 13">DSM 19610</strain>
    </source>
</reference>
<evidence type="ECO:0000256" key="1">
    <source>
        <dbReference type="ARBA" id="ARBA00013332"/>
    </source>
</evidence>
<proteinExistence type="predicted"/>
<evidence type="ECO:0000313" key="12">
    <source>
        <dbReference type="EMBL" id="TCK18908.1"/>
    </source>
</evidence>
<dbReference type="SUPFAM" id="SSF52172">
    <property type="entry name" value="CheY-like"/>
    <property type="match status" value="1"/>
</dbReference>
<dbReference type="InterPro" id="IPR016032">
    <property type="entry name" value="Sig_transdc_resp-reg_C-effctor"/>
</dbReference>
<sequence length="234" mass="26619">MAYRLLIVEDNADIAQLIQFHVRDLGCDADIAGDGNTALELFRENSYQLVVLDLMLPGLDGLEVCRQLRVHSSRVPILMLTSRSAEQDRVAGLETGADDYITKPFSFPELMARIKAQFRRMEAHGKQDNGRTMPVNAGDILIDTARRQVKVSGKEVVLTAREFDLLLHFASHPGQVFSRTQLLEKVWGYHYEGYEHTVNSHINRLRSKIEKNPAEPHYILTVWGVGYRFNEVLN</sequence>
<evidence type="ECO:0000256" key="4">
    <source>
        <dbReference type="ARBA" id="ARBA00023015"/>
    </source>
</evidence>
<comment type="caution">
    <text evidence="12">The sequence shown here is derived from an EMBL/GenBank/DDBJ whole genome shotgun (WGS) entry which is preliminary data.</text>
</comment>
<dbReference type="Gene3D" id="6.10.250.690">
    <property type="match status" value="1"/>
</dbReference>